<evidence type="ECO:0000313" key="1">
    <source>
        <dbReference type="EMBL" id="KMP02294.1"/>
    </source>
</evidence>
<dbReference type="Proteomes" id="UP000054565">
    <property type="component" value="Unassembled WGS sequence"/>
</dbReference>
<proteinExistence type="predicted"/>
<reference evidence="2" key="1">
    <citation type="journal article" date="2010" name="Genome Res.">
        <title>Population genomic sequencing of Coccidioides fungi reveals recent hybridization and transposon control.</title>
        <authorList>
            <person name="Neafsey D.E."/>
            <person name="Barker B.M."/>
            <person name="Sharpton T.J."/>
            <person name="Stajich J.E."/>
            <person name="Park D.J."/>
            <person name="Whiston E."/>
            <person name="Hung C.-Y."/>
            <person name="McMahan C."/>
            <person name="White J."/>
            <person name="Sykes S."/>
            <person name="Heiman D."/>
            <person name="Young S."/>
            <person name="Zeng Q."/>
            <person name="Abouelleil A."/>
            <person name="Aftuck L."/>
            <person name="Bessette D."/>
            <person name="Brown A."/>
            <person name="FitzGerald M."/>
            <person name="Lui A."/>
            <person name="Macdonald J.P."/>
            <person name="Priest M."/>
            <person name="Orbach M.J."/>
            <person name="Galgiani J.N."/>
            <person name="Kirkland T.N."/>
            <person name="Cole G.T."/>
            <person name="Birren B.W."/>
            <person name="Henn M.R."/>
            <person name="Taylor J.W."/>
            <person name="Rounsley S.D."/>
        </authorList>
    </citation>
    <scope>NUCLEOTIDE SEQUENCE [LARGE SCALE GENOMIC DNA]</scope>
    <source>
        <strain evidence="2">RMSCC 2394</strain>
    </source>
</reference>
<protein>
    <submittedName>
        <fullName evidence="1">Uncharacterized protein</fullName>
    </submittedName>
</protein>
<accession>A0A0J6Y5I3</accession>
<name>A0A0J6Y5I3_COCIT</name>
<gene>
    <name evidence="1" type="ORF">CIRG_10117</name>
</gene>
<organism evidence="1 2">
    <name type="scientific">Coccidioides immitis RMSCC 2394</name>
    <dbReference type="NCBI Taxonomy" id="404692"/>
    <lineage>
        <taxon>Eukaryota</taxon>
        <taxon>Fungi</taxon>
        <taxon>Dikarya</taxon>
        <taxon>Ascomycota</taxon>
        <taxon>Pezizomycotina</taxon>
        <taxon>Eurotiomycetes</taxon>
        <taxon>Eurotiomycetidae</taxon>
        <taxon>Onygenales</taxon>
        <taxon>Onygenaceae</taxon>
        <taxon>Coccidioides</taxon>
    </lineage>
</organism>
<sequence length="42" mass="4169">MPAALAIPAPQLIDSLIVLPCGLAKSSLGATAVQRVPASVLD</sequence>
<dbReference type="EMBL" id="DS028102">
    <property type="protein sequence ID" value="KMP02294.1"/>
    <property type="molecule type" value="Genomic_DNA"/>
</dbReference>
<dbReference type="AlphaFoldDB" id="A0A0J6Y5I3"/>
<evidence type="ECO:0000313" key="2">
    <source>
        <dbReference type="Proteomes" id="UP000054565"/>
    </source>
</evidence>